<keyword evidence="1" id="KW-0802">TPR repeat</keyword>
<name>A0A6J4H9J5_9BACT</name>
<dbReference type="SUPFAM" id="SSF48452">
    <property type="entry name" value="TPR-like"/>
    <property type="match status" value="2"/>
</dbReference>
<evidence type="ECO:0008006" key="3">
    <source>
        <dbReference type="Google" id="ProtNLM"/>
    </source>
</evidence>
<dbReference type="PANTHER" id="PTHR12558:SF13">
    <property type="entry name" value="CELL DIVISION CYCLE PROTEIN 27 HOMOLOG"/>
    <property type="match status" value="1"/>
</dbReference>
<dbReference type="PROSITE" id="PS50005">
    <property type="entry name" value="TPR"/>
    <property type="match status" value="3"/>
</dbReference>
<evidence type="ECO:0000313" key="2">
    <source>
        <dbReference type="EMBL" id="CAA9217549.1"/>
    </source>
</evidence>
<dbReference type="Pfam" id="PF13432">
    <property type="entry name" value="TPR_16"/>
    <property type="match status" value="2"/>
</dbReference>
<feature type="repeat" description="TPR" evidence="1">
    <location>
        <begin position="262"/>
        <end position="295"/>
    </location>
</feature>
<reference evidence="2" key="1">
    <citation type="submission" date="2020-02" db="EMBL/GenBank/DDBJ databases">
        <authorList>
            <person name="Meier V. D."/>
        </authorList>
    </citation>
    <scope>NUCLEOTIDE SEQUENCE</scope>
    <source>
        <strain evidence="2">AVDCRST_MAG42</strain>
    </source>
</reference>
<feature type="repeat" description="TPR" evidence="1">
    <location>
        <begin position="156"/>
        <end position="189"/>
    </location>
</feature>
<dbReference type="AlphaFoldDB" id="A0A6J4H9J5"/>
<dbReference type="Gene3D" id="1.25.40.10">
    <property type="entry name" value="Tetratricopeptide repeat domain"/>
    <property type="match status" value="3"/>
</dbReference>
<gene>
    <name evidence="2" type="ORF">AVDCRST_MAG42-399</name>
</gene>
<protein>
    <recommendedName>
        <fullName evidence="3">Tetratricopeptide repeat protein</fullName>
    </recommendedName>
</protein>
<dbReference type="SMART" id="SM00028">
    <property type="entry name" value="TPR"/>
    <property type="match status" value="5"/>
</dbReference>
<proteinExistence type="predicted"/>
<dbReference type="InterPro" id="IPR011990">
    <property type="entry name" value="TPR-like_helical_dom_sf"/>
</dbReference>
<organism evidence="2">
    <name type="scientific">uncultured Chthoniobacterales bacterium</name>
    <dbReference type="NCBI Taxonomy" id="1836801"/>
    <lineage>
        <taxon>Bacteria</taxon>
        <taxon>Pseudomonadati</taxon>
        <taxon>Verrucomicrobiota</taxon>
        <taxon>Spartobacteria</taxon>
        <taxon>Chthoniobacterales</taxon>
        <taxon>environmental samples</taxon>
    </lineage>
</organism>
<dbReference type="InterPro" id="IPR019734">
    <property type="entry name" value="TPR_rpt"/>
</dbReference>
<accession>A0A6J4H9J5</accession>
<dbReference type="EMBL" id="CADCTA010000024">
    <property type="protein sequence ID" value="CAA9217549.1"/>
    <property type="molecule type" value="Genomic_DNA"/>
</dbReference>
<feature type="repeat" description="TPR" evidence="1">
    <location>
        <begin position="228"/>
        <end position="261"/>
    </location>
</feature>
<evidence type="ECO:0000256" key="1">
    <source>
        <dbReference type="PROSITE-ProRule" id="PRU00339"/>
    </source>
</evidence>
<sequence>MRSSFNKFLYPIVLLGGIAAITAAVLWTTAETGPEPTAAVKPASAPAPDPLKIVLTPISGDTKLDGQIADLQARIKDAADKGALLERLGWAFVSKARVSSDPGYYTLAEQAAKAITATTPNDPAATLLLGHTYHAMHRFADAEAAARALIGRREFVFDYALLGDALMEQGKLEPAVEAYQKMVDLKPSLQTYSRIAHMRWLKGDLRGAIDASRLAVSSGSAREAEPTAWAYTRLALHELQAGEFDQAKVAAERAVNLMPDYAPALLVRGRLLLSQLKYEEAIEPLRRAAELSPLPDYLWALADALRGASKASEAEKVESQLSATGAASDPRTLAIFLASRGVNADKALELATAELQSRKDIFTYDALAWAQLATGRINEAREHIRLALAEGTQDARLYFHAGAIAAAAGDEAEALDFFGKARALEHTLLPSERLALGERSAALFQAPSQLSIK</sequence>
<dbReference type="PANTHER" id="PTHR12558">
    <property type="entry name" value="CELL DIVISION CYCLE 16,23,27"/>
    <property type="match status" value="1"/>
</dbReference>